<proteinExistence type="predicted"/>
<feature type="transmembrane region" description="Helical" evidence="1">
    <location>
        <begin position="21"/>
        <end position="40"/>
    </location>
</feature>
<protein>
    <submittedName>
        <fullName evidence="2">Monocarboxylate transporter 12</fullName>
    </submittedName>
</protein>
<dbReference type="InterPro" id="IPR036259">
    <property type="entry name" value="MFS_trans_sf"/>
</dbReference>
<sequence>MESSNEPVARLLTKEEHRRRWLVLAASFLILLINASLNYHVGVLNVAVTDNFSEAGEQTISWLMAIYASIFALGAPVGSAVVNLSSARTCVIISGLLSLFAMVLSSFVNRIEWLFLTLPLAGLGQSLSQVGGCVALAYYFPDKTALASGIASGRKAWEMHVEILRNTRYVILLVAVFIFGVAFQAIVVYLPEYLINSKGYSHLEAATVASCQGIGTLFSRTLVGFAATDAKIGLTLMFAGMSFVSSLVCSAAEAMMEYKAGAYFTALAHGIYASSTQILLLPLAIEILGQSKSETGYGLVMMMFGLGCLVGPPVAARILSTFGYSLLFRFSAALYLLSAVMVTQTHRSQHYPSTTNSIDSQAAAHSENPADAFFGSQYMEIVIPSATGSDETVKKETVTDEEAGEIINLEGETVLLKNKPGASSNCDGEIVEGIESFPLTTYLDNVLCS</sequence>
<evidence type="ECO:0000313" key="2">
    <source>
        <dbReference type="EMBL" id="GFS11393.1"/>
    </source>
</evidence>
<accession>A0AAV4IPP0</accession>
<reference evidence="2 3" key="1">
    <citation type="journal article" date="2021" name="Elife">
        <title>Chloroplast acquisition without the gene transfer in kleptoplastic sea slugs, Plakobranchus ocellatus.</title>
        <authorList>
            <person name="Maeda T."/>
            <person name="Takahashi S."/>
            <person name="Yoshida T."/>
            <person name="Shimamura S."/>
            <person name="Takaki Y."/>
            <person name="Nagai Y."/>
            <person name="Toyoda A."/>
            <person name="Suzuki Y."/>
            <person name="Arimoto A."/>
            <person name="Ishii H."/>
            <person name="Satoh N."/>
            <person name="Nishiyama T."/>
            <person name="Hasebe M."/>
            <person name="Maruyama T."/>
            <person name="Minagawa J."/>
            <person name="Obokata J."/>
            <person name="Shigenobu S."/>
        </authorList>
    </citation>
    <scope>NUCLEOTIDE SEQUENCE [LARGE SCALE GENOMIC DNA]</scope>
</reference>
<dbReference type="GO" id="GO:0008028">
    <property type="term" value="F:monocarboxylic acid transmembrane transporter activity"/>
    <property type="evidence" value="ECO:0007669"/>
    <property type="project" value="TreeGrafter"/>
</dbReference>
<organism evidence="2 3">
    <name type="scientific">Elysia marginata</name>
    <dbReference type="NCBI Taxonomy" id="1093978"/>
    <lineage>
        <taxon>Eukaryota</taxon>
        <taxon>Metazoa</taxon>
        <taxon>Spiralia</taxon>
        <taxon>Lophotrochozoa</taxon>
        <taxon>Mollusca</taxon>
        <taxon>Gastropoda</taxon>
        <taxon>Heterobranchia</taxon>
        <taxon>Euthyneura</taxon>
        <taxon>Panpulmonata</taxon>
        <taxon>Sacoglossa</taxon>
        <taxon>Placobranchoidea</taxon>
        <taxon>Plakobranchidae</taxon>
        <taxon>Elysia</taxon>
    </lineage>
</organism>
<dbReference type="PANTHER" id="PTHR11360">
    <property type="entry name" value="MONOCARBOXYLATE TRANSPORTER"/>
    <property type="match status" value="1"/>
</dbReference>
<dbReference type="Pfam" id="PF07690">
    <property type="entry name" value="MFS_1"/>
    <property type="match status" value="1"/>
</dbReference>
<feature type="transmembrane region" description="Helical" evidence="1">
    <location>
        <begin position="89"/>
        <end position="108"/>
    </location>
</feature>
<dbReference type="Proteomes" id="UP000762676">
    <property type="component" value="Unassembled WGS sequence"/>
</dbReference>
<dbReference type="InterPro" id="IPR011701">
    <property type="entry name" value="MFS"/>
</dbReference>
<dbReference type="Gene3D" id="1.20.1250.20">
    <property type="entry name" value="MFS general substrate transporter like domains"/>
    <property type="match status" value="2"/>
</dbReference>
<dbReference type="EMBL" id="BMAT01006378">
    <property type="protein sequence ID" value="GFS11393.1"/>
    <property type="molecule type" value="Genomic_DNA"/>
</dbReference>
<keyword evidence="1" id="KW-0812">Transmembrane</keyword>
<feature type="transmembrane region" description="Helical" evidence="1">
    <location>
        <begin position="235"/>
        <end position="256"/>
    </location>
</feature>
<dbReference type="AlphaFoldDB" id="A0AAV4IPP0"/>
<evidence type="ECO:0000256" key="1">
    <source>
        <dbReference type="SAM" id="Phobius"/>
    </source>
</evidence>
<name>A0AAV4IPP0_9GAST</name>
<feature type="transmembrane region" description="Helical" evidence="1">
    <location>
        <begin position="169"/>
        <end position="190"/>
    </location>
</feature>
<keyword evidence="3" id="KW-1185">Reference proteome</keyword>
<comment type="caution">
    <text evidence="2">The sequence shown here is derived from an EMBL/GenBank/DDBJ whole genome shotgun (WGS) entry which is preliminary data.</text>
</comment>
<feature type="transmembrane region" description="Helical" evidence="1">
    <location>
        <begin position="297"/>
        <end position="316"/>
    </location>
</feature>
<gene>
    <name evidence="2" type="ORF">ElyMa_003084700</name>
</gene>
<evidence type="ECO:0000313" key="3">
    <source>
        <dbReference type="Proteomes" id="UP000762676"/>
    </source>
</evidence>
<feature type="transmembrane region" description="Helical" evidence="1">
    <location>
        <begin position="322"/>
        <end position="342"/>
    </location>
</feature>
<feature type="transmembrane region" description="Helical" evidence="1">
    <location>
        <begin position="114"/>
        <end position="140"/>
    </location>
</feature>
<feature type="transmembrane region" description="Helical" evidence="1">
    <location>
        <begin position="60"/>
        <end position="82"/>
    </location>
</feature>
<dbReference type="SUPFAM" id="SSF103473">
    <property type="entry name" value="MFS general substrate transporter"/>
    <property type="match status" value="1"/>
</dbReference>
<feature type="transmembrane region" description="Helical" evidence="1">
    <location>
        <begin position="262"/>
        <end position="285"/>
    </location>
</feature>
<dbReference type="InterPro" id="IPR050327">
    <property type="entry name" value="Proton-linked_MCT"/>
</dbReference>
<keyword evidence="1" id="KW-1133">Transmembrane helix</keyword>
<keyword evidence="1" id="KW-0472">Membrane</keyword>
<dbReference type="PANTHER" id="PTHR11360:SF284">
    <property type="entry name" value="EG:103B4.3 PROTEIN-RELATED"/>
    <property type="match status" value="1"/>
</dbReference>